<dbReference type="RefSeq" id="XP_005850495.1">
    <property type="nucleotide sequence ID" value="XM_005850433.1"/>
</dbReference>
<keyword evidence="9" id="KW-0460">Magnesium</keyword>
<dbReference type="GO" id="GO:0004658">
    <property type="term" value="F:propionyl-CoA carboxylase activity"/>
    <property type="evidence" value="ECO:0007669"/>
    <property type="project" value="UniProtKB-EC"/>
</dbReference>
<dbReference type="SUPFAM" id="SSF51246">
    <property type="entry name" value="Rudiment single hybrid motif"/>
    <property type="match status" value="1"/>
</dbReference>
<evidence type="ECO:0000256" key="8">
    <source>
        <dbReference type="ARBA" id="ARBA00022840"/>
    </source>
</evidence>
<dbReference type="PANTHER" id="PTHR18866">
    <property type="entry name" value="CARBOXYLASE:PYRUVATE/ACETYL-COA/PROPIONYL-COA CARBOXYLASE"/>
    <property type="match status" value="1"/>
</dbReference>
<evidence type="ECO:0000256" key="1">
    <source>
        <dbReference type="ARBA" id="ARBA00001953"/>
    </source>
</evidence>
<dbReference type="OrthoDB" id="196847at2759"/>
<evidence type="ECO:0000256" key="11">
    <source>
        <dbReference type="ARBA" id="ARBA00022963"/>
    </source>
</evidence>
<dbReference type="PANTHER" id="PTHR18866:SF33">
    <property type="entry name" value="METHYLCROTONOYL-COA CARBOXYLASE SUBUNIT ALPHA, MITOCHONDRIAL-RELATED"/>
    <property type="match status" value="1"/>
</dbReference>
<keyword evidence="7 18" id="KW-0547">Nucleotide-binding</keyword>
<organism evidence="23">
    <name type="scientific">Chlorella variabilis</name>
    <name type="common">Green alga</name>
    <dbReference type="NCBI Taxonomy" id="554065"/>
    <lineage>
        <taxon>Eukaryota</taxon>
        <taxon>Viridiplantae</taxon>
        <taxon>Chlorophyta</taxon>
        <taxon>core chlorophytes</taxon>
        <taxon>Trebouxiophyceae</taxon>
        <taxon>Chlorellales</taxon>
        <taxon>Chlorellaceae</taxon>
        <taxon>Chlorella clade</taxon>
        <taxon>Chlorella</taxon>
    </lineage>
</organism>
<evidence type="ECO:0000256" key="7">
    <source>
        <dbReference type="ARBA" id="ARBA00022741"/>
    </source>
</evidence>
<dbReference type="Pfam" id="PF00289">
    <property type="entry name" value="Biotin_carb_N"/>
    <property type="match status" value="1"/>
</dbReference>
<dbReference type="GO" id="GO:0005524">
    <property type="term" value="F:ATP binding"/>
    <property type="evidence" value="ECO:0007669"/>
    <property type="project" value="UniProtKB-UniRule"/>
</dbReference>
<dbReference type="InterPro" id="IPR011053">
    <property type="entry name" value="Single_hybrid_motif"/>
</dbReference>
<reference evidence="22 23" key="1">
    <citation type="journal article" date="2010" name="Plant Cell">
        <title>The Chlorella variabilis NC64A genome reveals adaptation to photosymbiosis, coevolution with viruses, and cryptic sex.</title>
        <authorList>
            <person name="Blanc G."/>
            <person name="Duncan G."/>
            <person name="Agarkova I."/>
            <person name="Borodovsky M."/>
            <person name="Gurnon J."/>
            <person name="Kuo A."/>
            <person name="Lindquist E."/>
            <person name="Lucas S."/>
            <person name="Pangilinan J."/>
            <person name="Polle J."/>
            <person name="Salamov A."/>
            <person name="Terry A."/>
            <person name="Yamada T."/>
            <person name="Dunigan D.D."/>
            <person name="Grigoriev I.V."/>
            <person name="Claverie J.M."/>
            <person name="Van Etten J.L."/>
        </authorList>
    </citation>
    <scope>NUCLEOTIDE SEQUENCE [LARGE SCALE GENOMIC DNA]</scope>
    <source>
        <strain evidence="22 23">NC64A</strain>
    </source>
</reference>
<evidence type="ECO:0000256" key="5">
    <source>
        <dbReference type="ARBA" id="ARBA00022598"/>
    </source>
</evidence>
<dbReference type="Pfam" id="PF02786">
    <property type="entry name" value="CPSase_L_D2"/>
    <property type="match status" value="1"/>
</dbReference>
<dbReference type="eggNOG" id="KOG0238">
    <property type="taxonomic scope" value="Eukaryota"/>
</dbReference>
<dbReference type="Pfam" id="PF00364">
    <property type="entry name" value="Biotin_lipoyl"/>
    <property type="match status" value="1"/>
</dbReference>
<dbReference type="PROSITE" id="PS00188">
    <property type="entry name" value="BIOTIN"/>
    <property type="match status" value="1"/>
</dbReference>
<dbReference type="EMBL" id="GL433837">
    <property type="protein sequence ID" value="EFN58393.1"/>
    <property type="molecule type" value="Genomic_DNA"/>
</dbReference>
<dbReference type="PROSITE" id="PS50979">
    <property type="entry name" value="BC"/>
    <property type="match status" value="1"/>
</dbReference>
<evidence type="ECO:0000256" key="12">
    <source>
        <dbReference type="ARBA" id="ARBA00023098"/>
    </source>
</evidence>
<dbReference type="GO" id="GO:0046872">
    <property type="term" value="F:metal ion binding"/>
    <property type="evidence" value="ECO:0007669"/>
    <property type="project" value="UniProtKB-KW"/>
</dbReference>
<dbReference type="InParanoid" id="E1Z6R1"/>
<dbReference type="PROSITE" id="PS00866">
    <property type="entry name" value="CPSASE_1"/>
    <property type="match status" value="1"/>
</dbReference>
<evidence type="ECO:0000256" key="2">
    <source>
        <dbReference type="ARBA" id="ARBA00004305"/>
    </source>
</evidence>
<evidence type="ECO:0000259" key="19">
    <source>
        <dbReference type="PROSITE" id="PS50968"/>
    </source>
</evidence>
<evidence type="ECO:0000313" key="23">
    <source>
        <dbReference type="Proteomes" id="UP000008141"/>
    </source>
</evidence>
<evidence type="ECO:0000256" key="14">
    <source>
        <dbReference type="ARBA" id="ARBA00023211"/>
    </source>
</evidence>
<dbReference type="InterPro" id="IPR005481">
    <property type="entry name" value="BC-like_N"/>
</dbReference>
<keyword evidence="15" id="KW-0092">Biotin</keyword>
<accession>E1Z6R1</accession>
<evidence type="ECO:0000256" key="17">
    <source>
        <dbReference type="ARBA" id="ARBA00062371"/>
    </source>
</evidence>
<keyword evidence="5" id="KW-0436">Ligase</keyword>
<dbReference type="Gene3D" id="2.40.50.100">
    <property type="match status" value="1"/>
</dbReference>
<keyword evidence="14" id="KW-0464">Manganese</keyword>
<keyword evidence="8 18" id="KW-0067">ATP-binding</keyword>
<dbReference type="Pfam" id="PF02785">
    <property type="entry name" value="Biotin_carb_C"/>
    <property type="match status" value="1"/>
</dbReference>
<evidence type="ECO:0000256" key="18">
    <source>
        <dbReference type="PROSITE-ProRule" id="PRU00409"/>
    </source>
</evidence>
<comment type="subcellular location">
    <subcellularLocation>
        <location evidence="2">Mitochondrion matrix</location>
    </subcellularLocation>
</comment>
<dbReference type="InterPro" id="IPR005482">
    <property type="entry name" value="Biotin_COase_C"/>
</dbReference>
<evidence type="ECO:0000256" key="13">
    <source>
        <dbReference type="ARBA" id="ARBA00023128"/>
    </source>
</evidence>
<dbReference type="PROSITE" id="PS50975">
    <property type="entry name" value="ATP_GRASP"/>
    <property type="match status" value="1"/>
</dbReference>
<evidence type="ECO:0000256" key="3">
    <source>
        <dbReference type="ARBA" id="ARBA00005060"/>
    </source>
</evidence>
<dbReference type="SUPFAM" id="SSF51230">
    <property type="entry name" value="Single hybrid motif"/>
    <property type="match status" value="1"/>
</dbReference>
<dbReference type="FunFam" id="3.30.470.20:FF:000028">
    <property type="entry name" value="Methylcrotonoyl-CoA carboxylase subunit alpha, mitochondrial"/>
    <property type="match status" value="1"/>
</dbReference>
<name>E1Z6R1_CHLVA</name>
<dbReference type="InterPro" id="IPR001882">
    <property type="entry name" value="Biotin_BS"/>
</dbReference>
<dbReference type="InterPro" id="IPR041265">
    <property type="entry name" value="PCC_BT"/>
</dbReference>
<keyword evidence="6" id="KW-0479">Metal-binding</keyword>
<keyword evidence="10" id="KW-0809">Transit peptide</keyword>
<evidence type="ECO:0000256" key="10">
    <source>
        <dbReference type="ARBA" id="ARBA00022946"/>
    </source>
</evidence>
<dbReference type="InterPro" id="IPR016185">
    <property type="entry name" value="PreATP-grasp_dom_sf"/>
</dbReference>
<dbReference type="AlphaFoldDB" id="E1Z6R1"/>
<dbReference type="SUPFAM" id="SSF52440">
    <property type="entry name" value="PreATP-grasp domain"/>
    <property type="match status" value="1"/>
</dbReference>
<dbReference type="PROSITE" id="PS00867">
    <property type="entry name" value="CPSASE_2"/>
    <property type="match status" value="1"/>
</dbReference>
<dbReference type="OMA" id="IGWIGPN"/>
<evidence type="ECO:0000256" key="6">
    <source>
        <dbReference type="ARBA" id="ARBA00022723"/>
    </source>
</evidence>
<evidence type="ECO:0000259" key="20">
    <source>
        <dbReference type="PROSITE" id="PS50975"/>
    </source>
</evidence>
<dbReference type="FunFam" id="3.30.1490.20:FF:000003">
    <property type="entry name" value="acetyl-CoA carboxylase isoform X1"/>
    <property type="match status" value="1"/>
</dbReference>
<dbReference type="GO" id="GO:0004485">
    <property type="term" value="F:methylcrotonoyl-CoA carboxylase activity"/>
    <property type="evidence" value="ECO:0007669"/>
    <property type="project" value="UniProtKB-ARBA"/>
</dbReference>
<dbReference type="InterPro" id="IPR050856">
    <property type="entry name" value="Biotin_carboxylase_complex"/>
</dbReference>
<dbReference type="Proteomes" id="UP000008141">
    <property type="component" value="Unassembled WGS sequence"/>
</dbReference>
<comment type="cofactor">
    <cofactor evidence="1">
        <name>biotin</name>
        <dbReference type="ChEBI" id="CHEBI:57586"/>
    </cofactor>
</comment>
<comment type="pathway">
    <text evidence="3">Metabolic intermediate metabolism; propanoyl-CoA degradation; succinyl-CoA from propanoyl-CoA: step 1/3.</text>
</comment>
<keyword evidence="23" id="KW-1185">Reference proteome</keyword>
<comment type="subunit">
    <text evidence="17">Probably a heterodimer composed of biotin-containing alpha subunits and beta subunits.</text>
</comment>
<evidence type="ECO:0000256" key="16">
    <source>
        <dbReference type="ARBA" id="ARBA00049495"/>
    </source>
</evidence>
<dbReference type="SUPFAM" id="SSF56059">
    <property type="entry name" value="Glutathione synthetase ATP-binding domain-like"/>
    <property type="match status" value="1"/>
</dbReference>
<gene>
    <name evidence="22" type="ORF">CHLNCDRAFT_55993</name>
</gene>
<dbReference type="STRING" id="554065.E1Z6R1"/>
<dbReference type="InterPro" id="IPR011054">
    <property type="entry name" value="Rudment_hybrid_motif"/>
</dbReference>
<dbReference type="InterPro" id="IPR005479">
    <property type="entry name" value="CPAse_ATP-bd"/>
</dbReference>
<dbReference type="InterPro" id="IPR011764">
    <property type="entry name" value="Biotin_carboxylation_dom"/>
</dbReference>
<dbReference type="Pfam" id="PF18140">
    <property type="entry name" value="PCC_BT"/>
    <property type="match status" value="1"/>
</dbReference>
<evidence type="ECO:0000256" key="15">
    <source>
        <dbReference type="ARBA" id="ARBA00023267"/>
    </source>
</evidence>
<dbReference type="GeneID" id="17357857"/>
<feature type="domain" description="Lipoyl-binding" evidence="19">
    <location>
        <begin position="558"/>
        <end position="633"/>
    </location>
</feature>
<dbReference type="InterPro" id="IPR000089">
    <property type="entry name" value="Biotin_lipoyl"/>
</dbReference>
<dbReference type="FunFam" id="2.40.50.100:FF:000003">
    <property type="entry name" value="Acetyl-CoA carboxylase biotin carboxyl carrier protein"/>
    <property type="match status" value="1"/>
</dbReference>
<dbReference type="KEGG" id="cvr:CHLNCDRAFT_55993"/>
<keyword evidence="11" id="KW-0442">Lipid degradation</keyword>
<dbReference type="CDD" id="cd06850">
    <property type="entry name" value="biotinyl_domain"/>
    <property type="match status" value="1"/>
</dbReference>
<evidence type="ECO:0000313" key="22">
    <source>
        <dbReference type="EMBL" id="EFN58393.1"/>
    </source>
</evidence>
<dbReference type="InterPro" id="IPR011761">
    <property type="entry name" value="ATP-grasp"/>
</dbReference>
<dbReference type="EC" id="6.4.1.3" evidence="4"/>
<feature type="domain" description="Biotin carboxylation" evidence="21">
    <location>
        <begin position="1"/>
        <end position="439"/>
    </location>
</feature>
<feature type="domain" description="ATP-grasp" evidence="20">
    <location>
        <begin position="103"/>
        <end position="309"/>
    </location>
</feature>
<dbReference type="GO" id="GO:0005759">
    <property type="term" value="C:mitochondrial matrix"/>
    <property type="evidence" value="ECO:0007669"/>
    <property type="project" value="UniProtKB-SubCell"/>
</dbReference>
<dbReference type="SMART" id="SM00878">
    <property type="entry name" value="Biotin_carb_C"/>
    <property type="match status" value="1"/>
</dbReference>
<evidence type="ECO:0000259" key="21">
    <source>
        <dbReference type="PROSITE" id="PS50979"/>
    </source>
</evidence>
<dbReference type="Gene3D" id="3.30.470.20">
    <property type="entry name" value="ATP-grasp fold, B domain"/>
    <property type="match status" value="1"/>
</dbReference>
<dbReference type="GO" id="GO:0016042">
    <property type="term" value="P:lipid catabolic process"/>
    <property type="evidence" value="ECO:0007669"/>
    <property type="project" value="UniProtKB-KW"/>
</dbReference>
<comment type="catalytic activity">
    <reaction evidence="16">
        <text>propanoyl-CoA + hydrogencarbonate + ATP = (S)-methylmalonyl-CoA + ADP + phosphate + H(+)</text>
        <dbReference type="Rhea" id="RHEA:23720"/>
        <dbReference type="ChEBI" id="CHEBI:15378"/>
        <dbReference type="ChEBI" id="CHEBI:17544"/>
        <dbReference type="ChEBI" id="CHEBI:30616"/>
        <dbReference type="ChEBI" id="CHEBI:43474"/>
        <dbReference type="ChEBI" id="CHEBI:57327"/>
        <dbReference type="ChEBI" id="CHEBI:57392"/>
        <dbReference type="ChEBI" id="CHEBI:456216"/>
        <dbReference type="EC" id="6.4.1.3"/>
    </reaction>
    <physiologicalReaction direction="left-to-right" evidence="16">
        <dbReference type="Rhea" id="RHEA:23721"/>
    </physiologicalReaction>
</comment>
<protein>
    <recommendedName>
        <fullName evidence="4">propionyl-CoA carboxylase</fullName>
        <ecNumber evidence="4">6.4.1.3</ecNumber>
    </recommendedName>
</protein>
<keyword evidence="13" id="KW-0496">Mitochondrion</keyword>
<keyword evidence="12" id="KW-0443">Lipid metabolism</keyword>
<dbReference type="PROSITE" id="PS50968">
    <property type="entry name" value="BIOTINYL_LIPOYL"/>
    <property type="match status" value="1"/>
</dbReference>
<dbReference type="UniPathway" id="UPA00945">
    <property type="reaction ID" value="UER00908"/>
</dbReference>
<proteinExistence type="predicted"/>
<evidence type="ECO:0000256" key="9">
    <source>
        <dbReference type="ARBA" id="ARBA00022842"/>
    </source>
</evidence>
<sequence>MRTAKQLGIATVGIYSEADTAAVHARFADEAICVGPAASTASYLNIPAIVDAIKQTGADAVHPGYGFLSENSHFVEAVEAAGATFVGPPTHAVEKMGDKVESKKIAAAAKVNTIPGWAGVTENADHAISVAREIGFPVMIKASAGGGGKATRRRVLVQGMRVAWNEKELLEGYELCTQEAASAFGDARMLIEKFIEQPRHVEIQVLGDKWGNVIYFPERECSIQRRNQKVIEEAPSPLVTPAMRRAMGEQAVALCKAVGYHSAGTVEFLANPQREFHFLEMNTRLQVEHPITEAITGQDLVEHMLRVAAGQPLTVSQDQVLHYSGSAMECRVYSENPARGFLPSIGRLLRYREPRGPGIRCDSGVQEGSEISIFYDPLISKLVVHGVDRGAALAGMRRALDSYVIRGVQHNAPLLRSVLDVPSFVAGNLSTAFLAENYATPEASAPERLPLGAGQQDQLLAVAALLWGDMELVLTLSGQQTAVVVRPAESRMVATSGINGAEHGSGQALEAEVDGQAVFLQVLQMGPRQYKLQHCGAQRVIQVDSPLSARLGCHMPVQHAEDFSKAIQSPMPGTLISVAVQPGQLVNQGDEVAVVEAMKMQNVLKANVDGVVKSVEADAGAVVAADQVIVRFE</sequence>
<evidence type="ECO:0000256" key="4">
    <source>
        <dbReference type="ARBA" id="ARBA00013050"/>
    </source>
</evidence>